<dbReference type="Proteomes" id="UP000321201">
    <property type="component" value="Unassembled WGS sequence"/>
</dbReference>
<gene>
    <name evidence="5" type="ORF">FR698_06960</name>
</gene>
<reference evidence="5 6" key="1">
    <citation type="submission" date="2019-08" db="EMBL/GenBank/DDBJ databases">
        <title>Pelomicrobium methylotrophicum gen. nov., sp. nov. a moderately thermophilic, facultatively anaerobic, lithoautotrophic and methylotrophic bacterium isolated from a terrestrial mud volcano.</title>
        <authorList>
            <person name="Slobodkina G.B."/>
            <person name="Merkel A.Y."/>
            <person name="Slobodkin A.I."/>
        </authorList>
    </citation>
    <scope>NUCLEOTIDE SEQUENCE [LARGE SCALE GENOMIC DNA]</scope>
    <source>
        <strain evidence="5 6">SM250</strain>
    </source>
</reference>
<dbReference type="AlphaFoldDB" id="A0A5C7EU70"/>
<dbReference type="PROSITE" id="PS00194">
    <property type="entry name" value="THIOREDOXIN_1"/>
    <property type="match status" value="1"/>
</dbReference>
<dbReference type="InParanoid" id="A0A5C7EU70"/>
<dbReference type="InterPro" id="IPR013766">
    <property type="entry name" value="Thioredoxin_domain"/>
</dbReference>
<keyword evidence="3" id="KW-0676">Redox-active center</keyword>
<dbReference type="Pfam" id="PF08534">
    <property type="entry name" value="Redoxin"/>
    <property type="match status" value="1"/>
</dbReference>
<accession>A0A5C7EU70</accession>
<feature type="domain" description="Thioredoxin" evidence="4">
    <location>
        <begin position="59"/>
        <end position="201"/>
    </location>
</feature>
<evidence type="ECO:0000259" key="4">
    <source>
        <dbReference type="PROSITE" id="PS51352"/>
    </source>
</evidence>
<dbReference type="InterPro" id="IPR050553">
    <property type="entry name" value="Thioredoxin_ResA/DsbE_sf"/>
</dbReference>
<evidence type="ECO:0000256" key="3">
    <source>
        <dbReference type="ARBA" id="ARBA00023284"/>
    </source>
</evidence>
<dbReference type="PANTHER" id="PTHR42852">
    <property type="entry name" value="THIOL:DISULFIDE INTERCHANGE PROTEIN DSBE"/>
    <property type="match status" value="1"/>
</dbReference>
<comment type="subcellular location">
    <subcellularLocation>
        <location evidence="1">Cell envelope</location>
    </subcellularLocation>
</comment>
<sequence length="206" mass="22682">MNRSTPSRTTHRVRLITAVISFAILTGASVGAHQANAERGDLGGTKILRLAANSPLRLHPAPRPVPEIRFLDADGKPLTLANFRGKVVLLNVWATWCPPCRKEMPSLDRLQAKLGGADFEVVALSIDRGGIFVVQEFFKEADVEALAFYIDPSVEVMSRLGIVGLPTTLLIDRSGREIGRWVGPAEWDQPEVMQFIRSHLASPRPR</sequence>
<keyword evidence="6" id="KW-1185">Reference proteome</keyword>
<dbReference type="InterPro" id="IPR013740">
    <property type="entry name" value="Redoxin"/>
</dbReference>
<dbReference type="GO" id="GO:0017004">
    <property type="term" value="P:cytochrome complex assembly"/>
    <property type="evidence" value="ECO:0007669"/>
    <property type="project" value="UniProtKB-KW"/>
</dbReference>
<dbReference type="InterPro" id="IPR017937">
    <property type="entry name" value="Thioredoxin_CS"/>
</dbReference>
<organism evidence="5 6">
    <name type="scientific">Pelomicrobium methylotrophicum</name>
    <dbReference type="NCBI Taxonomy" id="2602750"/>
    <lineage>
        <taxon>Bacteria</taxon>
        <taxon>Pseudomonadati</taxon>
        <taxon>Pseudomonadota</taxon>
        <taxon>Hydrogenophilia</taxon>
        <taxon>Hydrogenophilia incertae sedis</taxon>
        <taxon>Pelomicrobium</taxon>
    </lineage>
</organism>
<protein>
    <submittedName>
        <fullName evidence="5">TlpA family protein disulfide reductase</fullName>
    </submittedName>
</protein>
<keyword evidence="2" id="KW-0201">Cytochrome c-type biogenesis</keyword>
<dbReference type="GO" id="GO:0015036">
    <property type="term" value="F:disulfide oxidoreductase activity"/>
    <property type="evidence" value="ECO:0007669"/>
    <property type="project" value="UniProtKB-ARBA"/>
</dbReference>
<dbReference type="GO" id="GO:0030313">
    <property type="term" value="C:cell envelope"/>
    <property type="evidence" value="ECO:0007669"/>
    <property type="project" value="UniProtKB-SubCell"/>
</dbReference>
<evidence type="ECO:0000313" key="6">
    <source>
        <dbReference type="Proteomes" id="UP000321201"/>
    </source>
</evidence>
<dbReference type="PROSITE" id="PS51352">
    <property type="entry name" value="THIOREDOXIN_2"/>
    <property type="match status" value="1"/>
</dbReference>
<evidence type="ECO:0000256" key="1">
    <source>
        <dbReference type="ARBA" id="ARBA00004196"/>
    </source>
</evidence>
<comment type="caution">
    <text evidence="5">The sequence shown here is derived from an EMBL/GenBank/DDBJ whole genome shotgun (WGS) entry which is preliminary data.</text>
</comment>
<dbReference type="OrthoDB" id="5296256at2"/>
<dbReference type="CDD" id="cd02966">
    <property type="entry name" value="TlpA_like_family"/>
    <property type="match status" value="1"/>
</dbReference>
<name>A0A5C7EU70_9PROT</name>
<dbReference type="InterPro" id="IPR036249">
    <property type="entry name" value="Thioredoxin-like_sf"/>
</dbReference>
<dbReference type="EMBL" id="VPFL01000007">
    <property type="protein sequence ID" value="TXF12264.1"/>
    <property type="molecule type" value="Genomic_DNA"/>
</dbReference>
<dbReference type="PANTHER" id="PTHR42852:SF13">
    <property type="entry name" value="PROTEIN DIPZ"/>
    <property type="match status" value="1"/>
</dbReference>
<dbReference type="Gene3D" id="3.40.30.10">
    <property type="entry name" value="Glutaredoxin"/>
    <property type="match status" value="1"/>
</dbReference>
<evidence type="ECO:0000313" key="5">
    <source>
        <dbReference type="EMBL" id="TXF12264.1"/>
    </source>
</evidence>
<proteinExistence type="predicted"/>
<dbReference type="SUPFAM" id="SSF52833">
    <property type="entry name" value="Thioredoxin-like"/>
    <property type="match status" value="1"/>
</dbReference>
<dbReference type="RefSeq" id="WP_147799463.1">
    <property type="nucleotide sequence ID" value="NZ_VPFL01000007.1"/>
</dbReference>
<evidence type="ECO:0000256" key="2">
    <source>
        <dbReference type="ARBA" id="ARBA00022748"/>
    </source>
</evidence>